<gene>
    <name evidence="3" type="ORF">BDW59DRAFT_157835</name>
</gene>
<keyword evidence="4" id="KW-1185">Reference proteome</keyword>
<dbReference type="EMBL" id="JBFXLS010000009">
    <property type="protein sequence ID" value="KAL2831407.1"/>
    <property type="molecule type" value="Genomic_DNA"/>
</dbReference>
<accession>A0ABR4IV09</accession>
<evidence type="ECO:0000313" key="3">
    <source>
        <dbReference type="EMBL" id="KAL2831407.1"/>
    </source>
</evidence>
<evidence type="ECO:0000256" key="2">
    <source>
        <dbReference type="SAM" id="MobiDB-lite"/>
    </source>
</evidence>
<protein>
    <submittedName>
        <fullName evidence="3">Uncharacterized protein</fullName>
    </submittedName>
</protein>
<feature type="coiled-coil region" evidence="1">
    <location>
        <begin position="76"/>
        <end position="110"/>
    </location>
</feature>
<name>A0ABR4IV09_9EURO</name>
<organism evidence="3 4">
    <name type="scientific">Aspergillus cavernicola</name>
    <dbReference type="NCBI Taxonomy" id="176166"/>
    <lineage>
        <taxon>Eukaryota</taxon>
        <taxon>Fungi</taxon>
        <taxon>Dikarya</taxon>
        <taxon>Ascomycota</taxon>
        <taxon>Pezizomycotina</taxon>
        <taxon>Eurotiomycetes</taxon>
        <taxon>Eurotiomycetidae</taxon>
        <taxon>Eurotiales</taxon>
        <taxon>Aspergillaceae</taxon>
        <taxon>Aspergillus</taxon>
        <taxon>Aspergillus subgen. Nidulantes</taxon>
    </lineage>
</organism>
<feature type="compositionally biased region" description="Basic and acidic residues" evidence="2">
    <location>
        <begin position="61"/>
        <end position="71"/>
    </location>
</feature>
<comment type="caution">
    <text evidence="3">The sequence shown here is derived from an EMBL/GenBank/DDBJ whole genome shotgun (WGS) entry which is preliminary data.</text>
</comment>
<evidence type="ECO:0000256" key="1">
    <source>
        <dbReference type="SAM" id="Coils"/>
    </source>
</evidence>
<evidence type="ECO:0000313" key="4">
    <source>
        <dbReference type="Proteomes" id="UP001610335"/>
    </source>
</evidence>
<dbReference type="Proteomes" id="UP001610335">
    <property type="component" value="Unassembled WGS sequence"/>
</dbReference>
<sequence>MPCHRSALVPIHRAYRSRIVDRRAHEASTGKVTSDAPVVAFIPVTDNSAAADKQPLEPASDTEHKPEEVNCRTEELEDLRRRCLEIQAKLEESRQRCDELEEMCRDFQVTHLVQFLENQDRDQWNTSWREFEVIEKYVAETGLVSQPVAKSDKVLNIERVEGL</sequence>
<feature type="region of interest" description="Disordered" evidence="2">
    <location>
        <begin position="49"/>
        <end position="71"/>
    </location>
</feature>
<proteinExistence type="predicted"/>
<keyword evidence="1" id="KW-0175">Coiled coil</keyword>
<reference evidence="3 4" key="1">
    <citation type="submission" date="2024-07" db="EMBL/GenBank/DDBJ databases">
        <title>Section-level genome sequencing and comparative genomics of Aspergillus sections Usti and Cavernicolus.</title>
        <authorList>
            <consortium name="Lawrence Berkeley National Laboratory"/>
            <person name="Nybo J.L."/>
            <person name="Vesth T.C."/>
            <person name="Theobald S."/>
            <person name="Frisvad J.C."/>
            <person name="Larsen T.O."/>
            <person name="Kjaerboelling I."/>
            <person name="Rothschild-Mancinelli K."/>
            <person name="Lyhne E.K."/>
            <person name="Kogle M.E."/>
            <person name="Barry K."/>
            <person name="Clum A."/>
            <person name="Na H."/>
            <person name="Ledsgaard L."/>
            <person name="Lin J."/>
            <person name="Lipzen A."/>
            <person name="Kuo A."/>
            <person name="Riley R."/>
            <person name="Mondo S."/>
            <person name="LaButti K."/>
            <person name="Haridas S."/>
            <person name="Pangalinan J."/>
            <person name="Salamov A.A."/>
            <person name="Simmons B.A."/>
            <person name="Magnuson J.K."/>
            <person name="Chen J."/>
            <person name="Drula E."/>
            <person name="Henrissat B."/>
            <person name="Wiebenga A."/>
            <person name="Lubbers R.J."/>
            <person name="Gomes A.C."/>
            <person name="Makela M.R."/>
            <person name="Stajich J."/>
            <person name="Grigoriev I.V."/>
            <person name="Mortensen U.H."/>
            <person name="De vries R.P."/>
            <person name="Baker S.E."/>
            <person name="Andersen M.R."/>
        </authorList>
    </citation>
    <scope>NUCLEOTIDE SEQUENCE [LARGE SCALE GENOMIC DNA]</scope>
    <source>
        <strain evidence="3 4">CBS 600.67</strain>
    </source>
</reference>